<comment type="similarity">
    <text evidence="1">Belongs to the P-Pant transferase superfamily. Gsp/Sfp/HetI/AcpT family.</text>
</comment>
<dbReference type="InterPro" id="IPR008278">
    <property type="entry name" value="4-PPantetheinyl_Trfase_dom"/>
</dbReference>
<dbReference type="PANTHER" id="PTHR12215">
    <property type="entry name" value="PHOSPHOPANTETHEINE TRANSFERASE"/>
    <property type="match status" value="1"/>
</dbReference>
<feature type="domain" description="4'-phosphopantetheinyl transferase" evidence="3">
    <location>
        <begin position="102"/>
        <end position="164"/>
    </location>
</feature>
<dbReference type="InterPro" id="IPR037143">
    <property type="entry name" value="4-PPantetheinyl_Trfase_dom_sf"/>
</dbReference>
<organism evidence="4 5">
    <name type="scientific">Zavarzinia compransoris</name>
    <dbReference type="NCBI Taxonomy" id="1264899"/>
    <lineage>
        <taxon>Bacteria</taxon>
        <taxon>Pseudomonadati</taxon>
        <taxon>Pseudomonadota</taxon>
        <taxon>Alphaproteobacteria</taxon>
        <taxon>Rhodospirillales</taxon>
        <taxon>Zavarziniaceae</taxon>
        <taxon>Zavarzinia</taxon>
    </lineage>
</organism>
<keyword evidence="5" id="KW-1185">Reference proteome</keyword>
<accession>A0A317DV25</accession>
<dbReference type="Pfam" id="PF01648">
    <property type="entry name" value="ACPS"/>
    <property type="match status" value="1"/>
</dbReference>
<evidence type="ECO:0000256" key="2">
    <source>
        <dbReference type="ARBA" id="ARBA00022679"/>
    </source>
</evidence>
<gene>
    <name evidence="4" type="ORF">DKG75_22070</name>
</gene>
<dbReference type="EMBL" id="QGLF01000008">
    <property type="protein sequence ID" value="PWR17830.1"/>
    <property type="molecule type" value="Genomic_DNA"/>
</dbReference>
<reference evidence="5" key="1">
    <citation type="submission" date="2018-05" db="EMBL/GenBank/DDBJ databases">
        <title>Zavarzinia sp. HR-AS.</title>
        <authorList>
            <person name="Lee Y."/>
            <person name="Jeon C.O."/>
        </authorList>
    </citation>
    <scope>NUCLEOTIDE SEQUENCE [LARGE SCALE GENOMIC DNA]</scope>
    <source>
        <strain evidence="5">DSM 1231</strain>
    </source>
</reference>
<sequence length="208" mass="21391">MFDVILQALDPAQAPDEAGLPLTAAERAAIGRRRQPADRARGLLARALLRRELGRRLGLDPLAVPIVEGPGGKPGLGPGCAGLHFSVAHSGGLIALAFAAVPVGIDVEQRRAMEVGAFARRAFAPAEAERIARDGRPLHALFDHWVAREAVVKATGQGIGAGFPGLVLHRPGPELQPLAAGPAAVRVALIAVPEGYHGAVAVMAGASP</sequence>
<dbReference type="GO" id="GO:0019878">
    <property type="term" value="P:lysine biosynthetic process via aminoadipic acid"/>
    <property type="evidence" value="ECO:0007669"/>
    <property type="project" value="TreeGrafter"/>
</dbReference>
<dbReference type="GO" id="GO:0008897">
    <property type="term" value="F:holo-[acyl-carrier-protein] synthase activity"/>
    <property type="evidence" value="ECO:0007669"/>
    <property type="project" value="InterPro"/>
</dbReference>
<protein>
    <recommendedName>
        <fullName evidence="3">4'-phosphopantetheinyl transferase domain-containing protein</fullName>
    </recommendedName>
</protein>
<dbReference type="PANTHER" id="PTHR12215:SF10">
    <property type="entry name" value="L-AMINOADIPATE-SEMIALDEHYDE DEHYDROGENASE-PHOSPHOPANTETHEINYL TRANSFERASE"/>
    <property type="match status" value="1"/>
</dbReference>
<dbReference type="GO" id="GO:0005829">
    <property type="term" value="C:cytosol"/>
    <property type="evidence" value="ECO:0007669"/>
    <property type="project" value="TreeGrafter"/>
</dbReference>
<evidence type="ECO:0000313" key="4">
    <source>
        <dbReference type="EMBL" id="PWR17830.1"/>
    </source>
</evidence>
<evidence type="ECO:0000259" key="3">
    <source>
        <dbReference type="Pfam" id="PF01648"/>
    </source>
</evidence>
<dbReference type="Gene3D" id="3.90.470.20">
    <property type="entry name" value="4'-phosphopantetheinyl transferase domain"/>
    <property type="match status" value="2"/>
</dbReference>
<proteinExistence type="inferred from homology"/>
<evidence type="ECO:0000256" key="1">
    <source>
        <dbReference type="ARBA" id="ARBA00010990"/>
    </source>
</evidence>
<name>A0A317DV25_9PROT</name>
<dbReference type="OrthoDB" id="9808281at2"/>
<dbReference type="AlphaFoldDB" id="A0A317DV25"/>
<dbReference type="InterPro" id="IPR050559">
    <property type="entry name" value="P-Pant_transferase_sf"/>
</dbReference>
<dbReference type="RefSeq" id="WP_109923359.1">
    <property type="nucleotide sequence ID" value="NZ_QGLF01000008.1"/>
</dbReference>
<keyword evidence="2" id="KW-0808">Transferase</keyword>
<comment type="caution">
    <text evidence="4">The sequence shown here is derived from an EMBL/GenBank/DDBJ whole genome shotgun (WGS) entry which is preliminary data.</text>
</comment>
<dbReference type="GO" id="GO:0000287">
    <property type="term" value="F:magnesium ion binding"/>
    <property type="evidence" value="ECO:0007669"/>
    <property type="project" value="InterPro"/>
</dbReference>
<dbReference type="SUPFAM" id="SSF56214">
    <property type="entry name" value="4'-phosphopantetheinyl transferase"/>
    <property type="match status" value="2"/>
</dbReference>
<evidence type="ECO:0000313" key="5">
    <source>
        <dbReference type="Proteomes" id="UP000246077"/>
    </source>
</evidence>
<dbReference type="Proteomes" id="UP000246077">
    <property type="component" value="Unassembled WGS sequence"/>
</dbReference>